<keyword evidence="3" id="KW-0233">DNA recombination</keyword>
<name>A0A242YYX5_9BACI</name>
<keyword evidence="2" id="KW-0238">DNA-binding</keyword>
<dbReference type="Proteomes" id="UP000194945">
    <property type="component" value="Unassembled WGS sequence"/>
</dbReference>
<dbReference type="AlphaFoldDB" id="A0A242YYX5"/>
<dbReference type="InterPro" id="IPR013762">
    <property type="entry name" value="Integrase-like_cat_sf"/>
</dbReference>
<protein>
    <submittedName>
        <fullName evidence="5">Integrase</fullName>
    </submittedName>
</protein>
<evidence type="ECO:0000256" key="2">
    <source>
        <dbReference type="ARBA" id="ARBA00023125"/>
    </source>
</evidence>
<dbReference type="Gene3D" id="1.10.150.130">
    <property type="match status" value="1"/>
</dbReference>
<dbReference type="InterPro" id="IPR002104">
    <property type="entry name" value="Integrase_catalytic"/>
</dbReference>
<dbReference type="GO" id="GO:0003677">
    <property type="term" value="F:DNA binding"/>
    <property type="evidence" value="ECO:0007669"/>
    <property type="project" value="UniProtKB-KW"/>
</dbReference>
<dbReference type="RefSeq" id="WP_086421948.1">
    <property type="nucleotide sequence ID" value="NZ_NFDE01000063.1"/>
</dbReference>
<evidence type="ECO:0000313" key="5">
    <source>
        <dbReference type="EMBL" id="OTX84905.1"/>
    </source>
</evidence>
<dbReference type="CDD" id="cd00397">
    <property type="entry name" value="DNA_BRE_C"/>
    <property type="match status" value="1"/>
</dbReference>
<dbReference type="Pfam" id="PF00589">
    <property type="entry name" value="Phage_integrase"/>
    <property type="match status" value="1"/>
</dbReference>
<dbReference type="InterPro" id="IPR011010">
    <property type="entry name" value="DNA_brk_join_enz"/>
</dbReference>
<evidence type="ECO:0000313" key="6">
    <source>
        <dbReference type="Proteomes" id="UP000194945"/>
    </source>
</evidence>
<dbReference type="SUPFAM" id="SSF56349">
    <property type="entry name" value="DNA breaking-rejoining enzymes"/>
    <property type="match status" value="1"/>
</dbReference>
<dbReference type="PANTHER" id="PTHR30349">
    <property type="entry name" value="PHAGE INTEGRASE-RELATED"/>
    <property type="match status" value="1"/>
</dbReference>
<reference evidence="5 6" key="1">
    <citation type="submission" date="2016-10" db="EMBL/GenBank/DDBJ databases">
        <title>Comparative genomics of Bacillus thuringiensis reveals a path to pathogens against multiple invertebrate hosts.</title>
        <authorList>
            <person name="Zheng J."/>
            <person name="Gao Q."/>
            <person name="Liu H."/>
            <person name="Peng D."/>
            <person name="Ruan L."/>
            <person name="Sun M."/>
        </authorList>
    </citation>
    <scope>NUCLEOTIDE SEQUENCE [LARGE SCALE GENOMIC DNA]</scope>
    <source>
        <strain evidence="5">BGSC 4BK1</strain>
    </source>
</reference>
<accession>A0A242YYX5</accession>
<feature type="domain" description="Tyr recombinase" evidence="4">
    <location>
        <begin position="172"/>
        <end position="371"/>
    </location>
</feature>
<evidence type="ECO:0000256" key="1">
    <source>
        <dbReference type="ARBA" id="ARBA00008857"/>
    </source>
</evidence>
<dbReference type="GO" id="GO:0015074">
    <property type="term" value="P:DNA integration"/>
    <property type="evidence" value="ECO:0007669"/>
    <property type="project" value="InterPro"/>
</dbReference>
<gene>
    <name evidence="5" type="ORF">BK730_24330</name>
</gene>
<organism evidence="5 6">
    <name type="scientific">Bacillus wiedmannii</name>
    <dbReference type="NCBI Taxonomy" id="1890302"/>
    <lineage>
        <taxon>Bacteria</taxon>
        <taxon>Bacillati</taxon>
        <taxon>Bacillota</taxon>
        <taxon>Bacilli</taxon>
        <taxon>Bacillales</taxon>
        <taxon>Bacillaceae</taxon>
        <taxon>Bacillus</taxon>
        <taxon>Bacillus cereus group</taxon>
    </lineage>
</organism>
<proteinExistence type="inferred from homology"/>
<dbReference type="InterPro" id="IPR010998">
    <property type="entry name" value="Integrase_recombinase_N"/>
</dbReference>
<sequence length="383" mass="45197">MKHENTYGLTVKKASNGKVLRYLIVENGIPVPEVCLWLDFVSINSYLTGERYAYALLRYLRYLKMINIHYKDVTRQGVIEEYVKHLLGLGGKVLNMDTNMTYTAVKMNLSVLKGFYYWLEDNVKIIHNPLPYGNNNIKNAKFKETKFLYGQIWEFDVEQTILSRLTYKQKRNHLKWYSEEEKEIISNYLPTARDKLIFQISIETGMRIGEILGLRLEDFDPHNNWLSIIKRDNIKNYAKAKTKEREVPIYETLSEQIQIYKENERRKSDVYYSEYLFLNHKGKYKGEPLKARNFLHILKNAAEKAGMERSEIRTHSGRSTRAQELVEIMREHPELGVTEGLILEELGWSSVRSLKVYEKGYTKKQRKKVMDKIKTIVVNQIDE</sequence>
<dbReference type="GO" id="GO:0006310">
    <property type="term" value="P:DNA recombination"/>
    <property type="evidence" value="ECO:0007669"/>
    <property type="project" value="UniProtKB-KW"/>
</dbReference>
<dbReference type="PANTHER" id="PTHR30349:SF41">
    <property type="entry name" value="INTEGRASE_RECOMBINASE PROTEIN MJ0367-RELATED"/>
    <property type="match status" value="1"/>
</dbReference>
<dbReference type="EMBL" id="NFDE01000063">
    <property type="protein sequence ID" value="OTX84905.1"/>
    <property type="molecule type" value="Genomic_DNA"/>
</dbReference>
<dbReference type="Gene3D" id="1.10.443.10">
    <property type="entry name" value="Intergrase catalytic core"/>
    <property type="match status" value="1"/>
</dbReference>
<dbReference type="InterPro" id="IPR050090">
    <property type="entry name" value="Tyrosine_recombinase_XerCD"/>
</dbReference>
<comment type="similarity">
    <text evidence="1">Belongs to the 'phage' integrase family.</text>
</comment>
<evidence type="ECO:0000256" key="3">
    <source>
        <dbReference type="ARBA" id="ARBA00023172"/>
    </source>
</evidence>
<evidence type="ECO:0000259" key="4">
    <source>
        <dbReference type="PROSITE" id="PS51898"/>
    </source>
</evidence>
<dbReference type="PROSITE" id="PS51898">
    <property type="entry name" value="TYR_RECOMBINASE"/>
    <property type="match status" value="1"/>
</dbReference>
<comment type="caution">
    <text evidence="5">The sequence shown here is derived from an EMBL/GenBank/DDBJ whole genome shotgun (WGS) entry which is preliminary data.</text>
</comment>